<accession>A0ABP9PZW5</accession>
<dbReference type="Pfam" id="PF12079">
    <property type="entry name" value="DUF3558"/>
    <property type="match status" value="1"/>
</dbReference>
<reference evidence="2" key="1">
    <citation type="journal article" date="2019" name="Int. J. Syst. Evol. Microbiol.">
        <title>The Global Catalogue of Microorganisms (GCM) 10K type strain sequencing project: providing services to taxonomists for standard genome sequencing and annotation.</title>
        <authorList>
            <consortium name="The Broad Institute Genomics Platform"/>
            <consortium name="The Broad Institute Genome Sequencing Center for Infectious Disease"/>
            <person name="Wu L."/>
            <person name="Ma J."/>
        </authorList>
    </citation>
    <scope>NUCLEOTIDE SEQUENCE [LARGE SCALE GENOMIC DNA]</scope>
    <source>
        <strain evidence="2">JCM 18303</strain>
    </source>
</reference>
<gene>
    <name evidence="1" type="ORF">GCM10023321_27350</name>
</gene>
<dbReference type="InterPro" id="IPR024520">
    <property type="entry name" value="DUF3558"/>
</dbReference>
<organism evidence="1 2">
    <name type="scientific">Pseudonocardia eucalypti</name>
    <dbReference type="NCBI Taxonomy" id="648755"/>
    <lineage>
        <taxon>Bacteria</taxon>
        <taxon>Bacillati</taxon>
        <taxon>Actinomycetota</taxon>
        <taxon>Actinomycetes</taxon>
        <taxon>Pseudonocardiales</taxon>
        <taxon>Pseudonocardiaceae</taxon>
        <taxon>Pseudonocardia</taxon>
    </lineage>
</organism>
<evidence type="ECO:0000313" key="2">
    <source>
        <dbReference type="Proteomes" id="UP001428817"/>
    </source>
</evidence>
<dbReference type="Proteomes" id="UP001428817">
    <property type="component" value="Unassembled WGS sequence"/>
</dbReference>
<protein>
    <recommendedName>
        <fullName evidence="3">DUF3558 domain-containing protein</fullName>
    </recommendedName>
</protein>
<evidence type="ECO:0008006" key="3">
    <source>
        <dbReference type="Google" id="ProtNLM"/>
    </source>
</evidence>
<name>A0ABP9PZW5_9PSEU</name>
<comment type="caution">
    <text evidence="1">The sequence shown here is derived from an EMBL/GenBank/DDBJ whole genome shotgun (WGS) entry which is preliminary data.</text>
</comment>
<sequence length="158" mass="16927">MAPLLPPRPGSLPLDTVDPCALLSPAQVAQLGTAPPKKTEATNQPGRYHCTWSNLPAEPEDSWIASTELDHGAEYFLNSRTRITAVAGFPAVEAYSGLGRPDDNCMLLVDVAPGQSLKASYIVSEASHPGITHQYACQQATRVAEMMVSNLRTLVGNR</sequence>
<evidence type="ECO:0000313" key="1">
    <source>
        <dbReference type="EMBL" id="GAA5154841.1"/>
    </source>
</evidence>
<keyword evidence="2" id="KW-1185">Reference proteome</keyword>
<dbReference type="EMBL" id="BAABJP010000008">
    <property type="protein sequence ID" value="GAA5154841.1"/>
    <property type="molecule type" value="Genomic_DNA"/>
</dbReference>
<proteinExistence type="predicted"/>